<evidence type="ECO:0000256" key="1">
    <source>
        <dbReference type="SAM" id="Coils"/>
    </source>
</evidence>
<dbReference type="RefSeq" id="WP_089805517.1">
    <property type="nucleotide sequence ID" value="NZ_FOYT01000001.1"/>
</dbReference>
<evidence type="ECO:0000259" key="2">
    <source>
        <dbReference type="Pfam" id="PF26485"/>
    </source>
</evidence>
<name>A0A1I6GIK0_9EURY</name>
<proteinExistence type="predicted"/>
<dbReference type="Proteomes" id="UP000198531">
    <property type="component" value="Unassembled WGS sequence"/>
</dbReference>
<keyword evidence="1" id="KW-0175">Coiled coil</keyword>
<evidence type="ECO:0000313" key="4">
    <source>
        <dbReference type="Proteomes" id="UP000198531"/>
    </source>
</evidence>
<dbReference type="AlphaFoldDB" id="A0A1I6GIK0"/>
<organism evidence="3 4">
    <name type="scientific">Halogeometricum rufum</name>
    <dbReference type="NCBI Taxonomy" id="553469"/>
    <lineage>
        <taxon>Archaea</taxon>
        <taxon>Methanobacteriati</taxon>
        <taxon>Methanobacteriota</taxon>
        <taxon>Stenosarchaea group</taxon>
        <taxon>Halobacteria</taxon>
        <taxon>Halobacteriales</taxon>
        <taxon>Haloferacaceae</taxon>
        <taxon>Halogeometricum</taxon>
    </lineage>
</organism>
<dbReference type="Pfam" id="PF26485">
    <property type="entry name" value="DUF8156"/>
    <property type="match status" value="1"/>
</dbReference>
<gene>
    <name evidence="3" type="ORF">SAMN04487947_1207</name>
</gene>
<feature type="domain" description="DUF8156" evidence="2">
    <location>
        <begin position="1"/>
        <end position="85"/>
    </location>
</feature>
<sequence>MGKTNPTVRDKIQAYEDSLTNFRRAMPVETQQYFDAVFDRIHGYGAPLGAANPIQPKTEMLLAAVIDQEREIQRLQERVEELESE</sequence>
<dbReference type="OrthoDB" id="11496at2157"/>
<dbReference type="InterPro" id="IPR058469">
    <property type="entry name" value="DUF8156"/>
</dbReference>
<reference evidence="4" key="1">
    <citation type="submission" date="2016-10" db="EMBL/GenBank/DDBJ databases">
        <authorList>
            <person name="Varghese N."/>
            <person name="Submissions S."/>
        </authorList>
    </citation>
    <scope>NUCLEOTIDE SEQUENCE [LARGE SCALE GENOMIC DNA]</scope>
    <source>
        <strain evidence="4">CGMCC 1.7736</strain>
    </source>
</reference>
<evidence type="ECO:0000313" key="3">
    <source>
        <dbReference type="EMBL" id="SFR41969.1"/>
    </source>
</evidence>
<accession>A0A1I6GIK0</accession>
<dbReference type="EMBL" id="FOYT01000001">
    <property type="protein sequence ID" value="SFR41969.1"/>
    <property type="molecule type" value="Genomic_DNA"/>
</dbReference>
<keyword evidence="4" id="KW-1185">Reference proteome</keyword>
<protein>
    <recommendedName>
        <fullName evidence="2">DUF8156 domain-containing protein</fullName>
    </recommendedName>
</protein>
<feature type="coiled-coil region" evidence="1">
    <location>
        <begin position="58"/>
        <end position="85"/>
    </location>
</feature>